<keyword evidence="3" id="KW-0804">Transcription</keyword>
<dbReference type="PROSITE" id="PS50977">
    <property type="entry name" value="HTH_TETR_2"/>
    <property type="match status" value="1"/>
</dbReference>
<reference evidence="6 7" key="1">
    <citation type="submission" date="2019-07" db="EMBL/GenBank/DDBJ databases">
        <title>Genomic Encyclopedia of Type Strains, Phase IV (KMG-IV): sequencing the most valuable type-strain genomes for metagenomic binning, comparative biology and taxonomic classification.</title>
        <authorList>
            <person name="Goeker M."/>
        </authorList>
    </citation>
    <scope>NUCLEOTIDE SEQUENCE [LARGE SCALE GENOMIC DNA]</scope>
    <source>
        <strain evidence="6 7">DSM 44831</strain>
    </source>
</reference>
<gene>
    <name evidence="6" type="ORF">FNL39_103453</name>
</gene>
<evidence type="ECO:0000256" key="2">
    <source>
        <dbReference type="ARBA" id="ARBA00023125"/>
    </source>
</evidence>
<protein>
    <submittedName>
        <fullName evidence="6">TetR family transcriptional regulator</fullName>
    </submittedName>
</protein>
<dbReference type="SUPFAM" id="SSF46689">
    <property type="entry name" value="Homeodomain-like"/>
    <property type="match status" value="1"/>
</dbReference>
<evidence type="ECO:0000313" key="7">
    <source>
        <dbReference type="Proteomes" id="UP000798951"/>
    </source>
</evidence>
<dbReference type="Pfam" id="PF00440">
    <property type="entry name" value="TetR_N"/>
    <property type="match status" value="1"/>
</dbReference>
<dbReference type="RefSeq" id="WP_067980961.1">
    <property type="nucleotide sequence ID" value="NZ_VMSD01000003.1"/>
</dbReference>
<dbReference type="PANTHER" id="PTHR47506:SF6">
    <property type="entry name" value="HTH-TYPE TRANSCRIPTIONAL REPRESSOR NEMR"/>
    <property type="match status" value="1"/>
</dbReference>
<evidence type="ECO:0000256" key="3">
    <source>
        <dbReference type="ARBA" id="ARBA00023163"/>
    </source>
</evidence>
<keyword evidence="1" id="KW-0805">Transcription regulation</keyword>
<dbReference type="InterPro" id="IPR009057">
    <property type="entry name" value="Homeodomain-like_sf"/>
</dbReference>
<dbReference type="PANTHER" id="PTHR47506">
    <property type="entry name" value="TRANSCRIPTIONAL REGULATORY PROTEIN"/>
    <property type="match status" value="1"/>
</dbReference>
<evidence type="ECO:0000313" key="6">
    <source>
        <dbReference type="EMBL" id="KAF0847555.1"/>
    </source>
</evidence>
<evidence type="ECO:0000256" key="4">
    <source>
        <dbReference type="PROSITE-ProRule" id="PRU00335"/>
    </source>
</evidence>
<sequence>MRSPEPGRRALLDAGRVLLGSENLSKVSVNAITAGAGMAKGSFYQHWPSRDEFLLAVHREFHDTLFAGVRAAIADVPPGVERLRAGIEVYLDGCLADPATKALLVQARTDAGLGGEVARRNALAADIAAEDLTAIGWPDPHSVAVLLIAAIAETALQELDADAPRTDLRAALLRLAER</sequence>
<keyword evidence="7" id="KW-1185">Reference proteome</keyword>
<feature type="domain" description="HTH tetR-type" evidence="5">
    <location>
        <begin position="5"/>
        <end position="65"/>
    </location>
</feature>
<accession>A0ABQ6YP46</accession>
<name>A0ABQ6YP46_9NOCA</name>
<keyword evidence="2 4" id="KW-0238">DNA-binding</keyword>
<dbReference type="Gene3D" id="1.10.357.10">
    <property type="entry name" value="Tetracycline Repressor, domain 2"/>
    <property type="match status" value="1"/>
</dbReference>
<comment type="caution">
    <text evidence="6">The sequence shown here is derived from an EMBL/GenBank/DDBJ whole genome shotgun (WGS) entry which is preliminary data.</text>
</comment>
<evidence type="ECO:0000259" key="5">
    <source>
        <dbReference type="PROSITE" id="PS50977"/>
    </source>
</evidence>
<dbReference type="EMBL" id="VMSD01000003">
    <property type="protein sequence ID" value="KAF0847555.1"/>
    <property type="molecule type" value="Genomic_DNA"/>
</dbReference>
<organism evidence="6 7">
    <name type="scientific">Nocardia caishijiensis</name>
    <dbReference type="NCBI Taxonomy" id="184756"/>
    <lineage>
        <taxon>Bacteria</taxon>
        <taxon>Bacillati</taxon>
        <taxon>Actinomycetota</taxon>
        <taxon>Actinomycetes</taxon>
        <taxon>Mycobacteriales</taxon>
        <taxon>Nocardiaceae</taxon>
        <taxon>Nocardia</taxon>
    </lineage>
</organism>
<dbReference type="Proteomes" id="UP000798951">
    <property type="component" value="Unassembled WGS sequence"/>
</dbReference>
<dbReference type="InterPro" id="IPR001647">
    <property type="entry name" value="HTH_TetR"/>
</dbReference>
<evidence type="ECO:0000256" key="1">
    <source>
        <dbReference type="ARBA" id="ARBA00023015"/>
    </source>
</evidence>
<feature type="DNA-binding region" description="H-T-H motif" evidence="4">
    <location>
        <begin position="28"/>
        <end position="47"/>
    </location>
</feature>
<proteinExistence type="predicted"/>